<feature type="transmembrane region" description="Helical" evidence="6">
    <location>
        <begin position="141"/>
        <end position="161"/>
    </location>
</feature>
<evidence type="ECO:0000256" key="1">
    <source>
        <dbReference type="ARBA" id="ARBA00004141"/>
    </source>
</evidence>
<name>A0AA36DGS3_9BILA</name>
<feature type="transmembrane region" description="Helical" evidence="6">
    <location>
        <begin position="96"/>
        <end position="120"/>
    </location>
</feature>
<evidence type="ECO:0000256" key="2">
    <source>
        <dbReference type="ARBA" id="ARBA00005692"/>
    </source>
</evidence>
<dbReference type="PANTHER" id="PTHR31552">
    <property type="entry name" value="SERPENTINE RECEPTOR CLASS GAMMA"/>
    <property type="match status" value="1"/>
</dbReference>
<keyword evidence="3 6" id="KW-0812">Transmembrane</keyword>
<dbReference type="GO" id="GO:0007606">
    <property type="term" value="P:sensory perception of chemical stimulus"/>
    <property type="evidence" value="ECO:0007669"/>
    <property type="project" value="UniProtKB-UniRule"/>
</dbReference>
<organism evidence="8 9">
    <name type="scientific">Mesorhabditis spiculigera</name>
    <dbReference type="NCBI Taxonomy" id="96644"/>
    <lineage>
        <taxon>Eukaryota</taxon>
        <taxon>Metazoa</taxon>
        <taxon>Ecdysozoa</taxon>
        <taxon>Nematoda</taxon>
        <taxon>Chromadorea</taxon>
        <taxon>Rhabditida</taxon>
        <taxon>Rhabditina</taxon>
        <taxon>Rhabditomorpha</taxon>
        <taxon>Rhabditoidea</taxon>
        <taxon>Rhabditidae</taxon>
        <taxon>Mesorhabditinae</taxon>
        <taxon>Mesorhabditis</taxon>
    </lineage>
</organism>
<keyword evidence="5 6" id="KW-0472">Membrane</keyword>
<feature type="transmembrane region" description="Helical" evidence="6">
    <location>
        <begin position="49"/>
        <end position="76"/>
    </location>
</feature>
<proteinExistence type="inferred from homology"/>
<dbReference type="InterPro" id="IPR000609">
    <property type="entry name" value="7TM_GPCR_serpentine_rcpt_Srg"/>
</dbReference>
<keyword evidence="4 6" id="KW-1133">Transmembrane helix</keyword>
<evidence type="ECO:0000256" key="3">
    <source>
        <dbReference type="ARBA" id="ARBA00022692"/>
    </source>
</evidence>
<sequence length="245" mass="27675">MYPTVFVLYLVYGIPTFILYLRAIYVICKRRQKFSSSFYTLFTNLLMVFWRYAMWPCILLVHAYSLVAAFPFFLMTNSFIFENETVMRAENVTRDYAFAFATLSYSSKIYIAIGFVLNVLSLGRLWQRHLKLHTKPRSDEISLFVIGLCSFVVQLICGLVVDAVVSNVIRPDPKYGNVVTGLNGDCMAFTELYIGIACNGALRRAILGPLVIQWKPGGATNGELTVSSGTQQRNTVATRHSDPSR</sequence>
<keyword evidence="9" id="KW-1185">Reference proteome</keyword>
<evidence type="ECO:0000256" key="5">
    <source>
        <dbReference type="ARBA" id="ARBA00023136"/>
    </source>
</evidence>
<dbReference type="PANTHER" id="PTHR31552:SF8">
    <property type="entry name" value="SERPENTINE RECEPTOR CLASS GAMMA"/>
    <property type="match status" value="1"/>
</dbReference>
<protein>
    <recommendedName>
        <fullName evidence="6">Serpentine receptor class gamma</fullName>
    </recommendedName>
</protein>
<comment type="similarity">
    <text evidence="2 6">Belongs to the nematode receptor-like protein srg family.</text>
</comment>
<gene>
    <name evidence="8" type="ORF">MSPICULIGERA_LOCUS25321</name>
</gene>
<evidence type="ECO:0000256" key="6">
    <source>
        <dbReference type="RuleBase" id="RU280813"/>
    </source>
</evidence>
<evidence type="ECO:0000256" key="4">
    <source>
        <dbReference type="ARBA" id="ARBA00022989"/>
    </source>
</evidence>
<dbReference type="EMBL" id="CATQJA010002710">
    <property type="protein sequence ID" value="CAJ0587348.1"/>
    <property type="molecule type" value="Genomic_DNA"/>
</dbReference>
<reference evidence="8" key="1">
    <citation type="submission" date="2023-06" db="EMBL/GenBank/DDBJ databases">
        <authorList>
            <person name="Delattre M."/>
        </authorList>
    </citation>
    <scope>NUCLEOTIDE SEQUENCE</scope>
    <source>
        <strain evidence="8">AF72</strain>
    </source>
</reference>
<feature type="region of interest" description="Disordered" evidence="7">
    <location>
        <begin position="223"/>
        <end position="245"/>
    </location>
</feature>
<dbReference type="GO" id="GO:0016020">
    <property type="term" value="C:membrane"/>
    <property type="evidence" value="ECO:0007669"/>
    <property type="project" value="UniProtKB-SubCell"/>
</dbReference>
<dbReference type="Pfam" id="PF02118">
    <property type="entry name" value="Srg"/>
    <property type="match status" value="1"/>
</dbReference>
<feature type="non-terminal residue" evidence="8">
    <location>
        <position position="245"/>
    </location>
</feature>
<dbReference type="GO" id="GO:0004888">
    <property type="term" value="F:transmembrane signaling receptor activity"/>
    <property type="evidence" value="ECO:0007669"/>
    <property type="project" value="InterPro"/>
</dbReference>
<accession>A0AA36DGS3</accession>
<evidence type="ECO:0000313" key="8">
    <source>
        <dbReference type="EMBL" id="CAJ0587348.1"/>
    </source>
</evidence>
<comment type="caution">
    <text evidence="8">The sequence shown here is derived from an EMBL/GenBank/DDBJ whole genome shotgun (WGS) entry which is preliminary data.</text>
</comment>
<dbReference type="AlphaFoldDB" id="A0AA36DGS3"/>
<comment type="caution">
    <text evidence="6">Lacks conserved residue(s) required for the propagation of feature annotation.</text>
</comment>
<dbReference type="Proteomes" id="UP001177023">
    <property type="component" value="Unassembled WGS sequence"/>
</dbReference>
<evidence type="ECO:0000313" key="9">
    <source>
        <dbReference type="Proteomes" id="UP001177023"/>
    </source>
</evidence>
<feature type="compositionally biased region" description="Polar residues" evidence="7">
    <location>
        <begin position="223"/>
        <end position="238"/>
    </location>
</feature>
<evidence type="ECO:0000256" key="7">
    <source>
        <dbReference type="SAM" id="MobiDB-lite"/>
    </source>
</evidence>
<comment type="subcellular location">
    <subcellularLocation>
        <location evidence="1">Membrane</location>
        <topology evidence="1">Multi-pass membrane protein</topology>
    </subcellularLocation>
</comment>
<feature type="transmembrane region" description="Helical" evidence="6">
    <location>
        <begin position="6"/>
        <end position="28"/>
    </location>
</feature>